<proteinExistence type="predicted"/>
<dbReference type="InterPro" id="IPR003140">
    <property type="entry name" value="PLipase/COase/thioEstase"/>
</dbReference>
<evidence type="ECO:0000313" key="3">
    <source>
        <dbReference type="EMBL" id="VGO14370.1"/>
    </source>
</evidence>
<name>A0A6C2U300_PONDE</name>
<dbReference type="InterPro" id="IPR029058">
    <property type="entry name" value="AB_hydrolase_fold"/>
</dbReference>
<dbReference type="PANTHER" id="PTHR43037:SF1">
    <property type="entry name" value="BLL1128 PROTEIN"/>
    <property type="match status" value="1"/>
</dbReference>
<dbReference type="EMBL" id="CAAHFG010000001">
    <property type="protein sequence ID" value="VGO14370.1"/>
    <property type="molecule type" value="Genomic_DNA"/>
</dbReference>
<gene>
    <name evidence="3" type="ORF">PDESU_02931</name>
</gene>
<dbReference type="AlphaFoldDB" id="A0A6C2U300"/>
<keyword evidence="4" id="KW-1185">Reference proteome</keyword>
<dbReference type="PANTHER" id="PTHR43037">
    <property type="entry name" value="UNNAMED PRODUCT-RELATED"/>
    <property type="match status" value="1"/>
</dbReference>
<dbReference type="Proteomes" id="UP000366872">
    <property type="component" value="Unassembled WGS sequence"/>
</dbReference>
<protein>
    <recommendedName>
        <fullName evidence="2">Phospholipase/carboxylesterase/thioesterase domain-containing protein</fullName>
    </recommendedName>
</protein>
<sequence>MNYSLATSAFALLLCSCQSPMRSGEQWQHGTYKRKTDIKFNGLSRSYLLHIPETMPPNGWPLVVVLHGAFSTAKEMERQSGFSALADQEGFSVAYPNGIGLFGQLQHWNAGHCCGKAAKDNVDDVGFISAVIDNAVQACPIDKNRIYLIGYSNGGMMAYRYAAEQTGRLAAAAVFAAAIDSTVEGEDDAWTPPQPTRPLPIMILHGKADDIVPLQGGASPAKANGRHYASVAAAKRFWNSNNGTTAEVRVEFLEDWGHMWPGPWFTNREDAPEAMRGYDAAKVIWNFFRPYRLL</sequence>
<organism evidence="3 4">
    <name type="scientific">Pontiella desulfatans</name>
    <dbReference type="NCBI Taxonomy" id="2750659"/>
    <lineage>
        <taxon>Bacteria</taxon>
        <taxon>Pseudomonadati</taxon>
        <taxon>Kiritimatiellota</taxon>
        <taxon>Kiritimatiellia</taxon>
        <taxon>Kiritimatiellales</taxon>
        <taxon>Pontiellaceae</taxon>
        <taxon>Pontiella</taxon>
    </lineage>
</organism>
<feature type="domain" description="Phospholipase/carboxylesterase/thioesterase" evidence="2">
    <location>
        <begin position="127"/>
        <end position="219"/>
    </location>
</feature>
<dbReference type="GO" id="GO:0016787">
    <property type="term" value="F:hydrolase activity"/>
    <property type="evidence" value="ECO:0007669"/>
    <property type="project" value="InterPro"/>
</dbReference>
<dbReference type="InterPro" id="IPR050955">
    <property type="entry name" value="Plant_Biomass_Hydrol_Est"/>
</dbReference>
<reference evidence="3 4" key="1">
    <citation type="submission" date="2019-04" db="EMBL/GenBank/DDBJ databases">
        <authorList>
            <person name="Van Vliet M D."/>
        </authorList>
    </citation>
    <scope>NUCLEOTIDE SEQUENCE [LARGE SCALE GENOMIC DNA]</scope>
    <source>
        <strain evidence="3 4">F1</strain>
    </source>
</reference>
<evidence type="ECO:0000313" key="4">
    <source>
        <dbReference type="Proteomes" id="UP000366872"/>
    </source>
</evidence>
<evidence type="ECO:0000259" key="2">
    <source>
        <dbReference type="Pfam" id="PF02230"/>
    </source>
</evidence>
<keyword evidence="1" id="KW-0732">Signal</keyword>
<accession>A0A6C2U300</accession>
<dbReference type="Pfam" id="PF02230">
    <property type="entry name" value="Abhydrolase_2"/>
    <property type="match status" value="1"/>
</dbReference>
<dbReference type="SUPFAM" id="SSF53474">
    <property type="entry name" value="alpha/beta-Hydrolases"/>
    <property type="match status" value="1"/>
</dbReference>
<dbReference type="RefSeq" id="WP_136079855.1">
    <property type="nucleotide sequence ID" value="NZ_CAAHFG010000001.1"/>
</dbReference>
<evidence type="ECO:0000256" key="1">
    <source>
        <dbReference type="ARBA" id="ARBA00022729"/>
    </source>
</evidence>
<dbReference type="Gene3D" id="3.40.50.1820">
    <property type="entry name" value="alpha/beta hydrolase"/>
    <property type="match status" value="1"/>
</dbReference>